<dbReference type="PANTHER" id="PTHR42735">
    <property type="match status" value="1"/>
</dbReference>
<dbReference type="Gene3D" id="6.10.140.2150">
    <property type="match status" value="1"/>
</dbReference>
<dbReference type="Pfam" id="PF00282">
    <property type="entry name" value="Pyridoxal_deC"/>
    <property type="match status" value="1"/>
</dbReference>
<gene>
    <name evidence="16" type="ORF">Q664_04865</name>
</gene>
<organism evidence="16 17">
    <name type="scientific">Archangium violaceum Cb vi76</name>
    <dbReference type="NCBI Taxonomy" id="1406225"/>
    <lineage>
        <taxon>Bacteria</taxon>
        <taxon>Pseudomonadati</taxon>
        <taxon>Myxococcota</taxon>
        <taxon>Myxococcia</taxon>
        <taxon>Myxococcales</taxon>
        <taxon>Cystobacterineae</taxon>
        <taxon>Archangiaceae</taxon>
        <taxon>Archangium</taxon>
    </lineage>
</organism>
<dbReference type="InterPro" id="IPR002129">
    <property type="entry name" value="PyrdxlP-dep_de-COase"/>
</dbReference>
<dbReference type="GO" id="GO:0019752">
    <property type="term" value="P:carboxylic acid metabolic process"/>
    <property type="evidence" value="ECO:0007669"/>
    <property type="project" value="InterPro"/>
</dbReference>
<evidence type="ECO:0000256" key="11">
    <source>
        <dbReference type="ARBA" id="ARBA00023136"/>
    </source>
</evidence>
<comment type="subcellular location">
    <subcellularLocation>
        <location evidence="2">Endoplasmic reticulum membrane</location>
        <topology evidence="2">Single-pass membrane protein</topology>
    </subcellularLocation>
</comment>
<dbReference type="PANTHER" id="PTHR42735:SF6">
    <property type="entry name" value="SPHINGOSINE-1-PHOSPHATE LYASE 1"/>
    <property type="match status" value="1"/>
</dbReference>
<proteinExistence type="inferred from homology"/>
<comment type="cofactor">
    <cofactor evidence="1 14 15">
        <name>pyridoxal 5'-phosphate</name>
        <dbReference type="ChEBI" id="CHEBI:597326"/>
    </cofactor>
</comment>
<evidence type="ECO:0000256" key="9">
    <source>
        <dbReference type="ARBA" id="ARBA00022989"/>
    </source>
</evidence>
<evidence type="ECO:0000256" key="13">
    <source>
        <dbReference type="ARBA" id="ARBA00038302"/>
    </source>
</evidence>
<dbReference type="EMBL" id="JPMI01000026">
    <property type="protein sequence ID" value="KFA94105.1"/>
    <property type="molecule type" value="Genomic_DNA"/>
</dbReference>
<dbReference type="InterPro" id="IPR050477">
    <property type="entry name" value="GrpII_AminoAcid_Decarb"/>
</dbReference>
<evidence type="ECO:0000256" key="5">
    <source>
        <dbReference type="ARBA" id="ARBA00022692"/>
    </source>
</evidence>
<keyword evidence="9" id="KW-1133">Transmembrane helix</keyword>
<dbReference type="SUPFAM" id="SSF53383">
    <property type="entry name" value="PLP-dependent transferases"/>
    <property type="match status" value="1"/>
</dbReference>
<reference evidence="16 17" key="1">
    <citation type="submission" date="2014-07" db="EMBL/GenBank/DDBJ databases">
        <title>Draft Genome Sequence of Gephyronic Acid Producer, Cystobacter violaceus Strain Cb vi76.</title>
        <authorList>
            <person name="Stevens D.C."/>
            <person name="Young J."/>
            <person name="Carmichael R."/>
            <person name="Tan J."/>
            <person name="Taylor R.E."/>
        </authorList>
    </citation>
    <scope>NUCLEOTIDE SEQUENCE [LARGE SCALE GENOMIC DNA]</scope>
    <source>
        <strain evidence="16 17">Cb vi76</strain>
    </source>
</reference>
<evidence type="ECO:0000256" key="1">
    <source>
        <dbReference type="ARBA" id="ARBA00001933"/>
    </source>
</evidence>
<name>A0A084T070_9BACT</name>
<evidence type="ECO:0000256" key="2">
    <source>
        <dbReference type="ARBA" id="ARBA00004389"/>
    </source>
</evidence>
<dbReference type="GO" id="GO:0030170">
    <property type="term" value="F:pyridoxal phosphate binding"/>
    <property type="evidence" value="ECO:0007669"/>
    <property type="project" value="InterPro"/>
</dbReference>
<protein>
    <submittedName>
        <fullName evidence="16">Sphingosine-1-phosphate lyase</fullName>
    </submittedName>
</protein>
<dbReference type="AlphaFoldDB" id="A0A084T070"/>
<dbReference type="RefSeq" id="WP_052517677.1">
    <property type="nucleotide sequence ID" value="NZ_JPMI01000026.1"/>
</dbReference>
<keyword evidence="6" id="KW-0256">Endoplasmic reticulum</keyword>
<evidence type="ECO:0000256" key="12">
    <source>
        <dbReference type="ARBA" id="ARBA00023239"/>
    </source>
</evidence>
<evidence type="ECO:0000313" key="17">
    <source>
        <dbReference type="Proteomes" id="UP000028547"/>
    </source>
</evidence>
<keyword evidence="10" id="KW-0443">Lipid metabolism</keyword>
<dbReference type="Gene3D" id="3.90.1150.10">
    <property type="entry name" value="Aspartate Aminotransferase, domain 1"/>
    <property type="match status" value="1"/>
</dbReference>
<comment type="similarity">
    <text evidence="13">Belongs to the group II decarboxylase family. Sphingosine-1-phosphate lyase subfamily.</text>
</comment>
<dbReference type="Gene3D" id="3.40.640.10">
    <property type="entry name" value="Type I PLP-dependent aspartate aminotransferase-like (Major domain)"/>
    <property type="match status" value="1"/>
</dbReference>
<dbReference type="GO" id="GO:0016020">
    <property type="term" value="C:membrane"/>
    <property type="evidence" value="ECO:0007669"/>
    <property type="project" value="GOC"/>
</dbReference>
<comment type="caution">
    <text evidence="16">The sequence shown here is derived from an EMBL/GenBank/DDBJ whole genome shotgun (WGS) entry which is preliminary data.</text>
</comment>
<keyword evidence="7 14" id="KW-0663">Pyridoxal phosphate</keyword>
<evidence type="ECO:0000256" key="3">
    <source>
        <dbReference type="ARBA" id="ARBA00004760"/>
    </source>
</evidence>
<keyword evidence="8" id="KW-0746">Sphingolipid metabolism</keyword>
<dbReference type="GO" id="GO:0030149">
    <property type="term" value="P:sphingolipid catabolic process"/>
    <property type="evidence" value="ECO:0007669"/>
    <property type="project" value="TreeGrafter"/>
</dbReference>
<dbReference type="Proteomes" id="UP000028547">
    <property type="component" value="Unassembled WGS sequence"/>
</dbReference>
<evidence type="ECO:0000256" key="10">
    <source>
        <dbReference type="ARBA" id="ARBA00023098"/>
    </source>
</evidence>
<evidence type="ECO:0000256" key="7">
    <source>
        <dbReference type="ARBA" id="ARBA00022898"/>
    </source>
</evidence>
<keyword evidence="12 15" id="KW-0456">Lyase</keyword>
<evidence type="ECO:0000313" key="16">
    <source>
        <dbReference type="EMBL" id="KFA94105.1"/>
    </source>
</evidence>
<dbReference type="FunFam" id="3.40.640.10:FF:000020">
    <property type="entry name" value="sphingosine-1-phosphate lyase 1"/>
    <property type="match status" value="1"/>
</dbReference>
<dbReference type="InterPro" id="IPR015421">
    <property type="entry name" value="PyrdxlP-dep_Trfase_major"/>
</dbReference>
<evidence type="ECO:0000256" key="6">
    <source>
        <dbReference type="ARBA" id="ARBA00022824"/>
    </source>
</evidence>
<sequence>MSKSPRLASQGLSHQDVLARMRAMRTEDARWQEGRTWSLVYNAGEDIRRVAAEAYTEFMSENGLSPLAFPSLRRFEAEVLTIAADLFHGPTAAGTMTSGGTESILMAIKTARDFARAERGITEPEMVLPASVHPAFQKAAHYFGVKPINVPVASDFRADVEAMRAAVGPRTVLVVGSAPSYPHGVMDPISELAAMAQEKGVLFHVDACLGGFLLPFAKRLGHDIPDFDFTVPGVTSLSADLHKYGYAAKGASIVLYRTPELRRHQFFTYAGWSGGIYASPSMAGTRPGGAIAAAWAILKYLGEEGYLRLARTVLDTSKSLREGIAAIPGLKLLGKPSLSIFAFSSDTLDVYALGDAMEARGWKLDRQMMPPALHLMVTPAHAAVVKPFLADLRACATSLASGEPAPDGSAAMYGMLGALPDPKDAEGFILQFMDGLYDVPEQE</sequence>
<keyword evidence="5" id="KW-0812">Transmembrane</keyword>
<evidence type="ECO:0000256" key="8">
    <source>
        <dbReference type="ARBA" id="ARBA00022919"/>
    </source>
</evidence>
<accession>A0A084T070</accession>
<comment type="pathway">
    <text evidence="3">Lipid metabolism; sphingolipid metabolism.</text>
</comment>
<dbReference type="InterPro" id="IPR015422">
    <property type="entry name" value="PyrdxlP-dep_Trfase_small"/>
</dbReference>
<evidence type="ECO:0000256" key="15">
    <source>
        <dbReference type="RuleBase" id="RU000382"/>
    </source>
</evidence>
<evidence type="ECO:0000256" key="4">
    <source>
        <dbReference type="ARBA" id="ARBA00004991"/>
    </source>
</evidence>
<comment type="pathway">
    <text evidence="4">Sphingolipid metabolism.</text>
</comment>
<keyword evidence="11" id="KW-0472">Membrane</keyword>
<dbReference type="InterPro" id="IPR015424">
    <property type="entry name" value="PyrdxlP-dep_Trfase"/>
</dbReference>
<feature type="modified residue" description="N6-(pyridoxal phosphate)lysine" evidence="14">
    <location>
        <position position="243"/>
    </location>
</feature>
<dbReference type="GO" id="GO:0008117">
    <property type="term" value="F:sphinganine-1-phosphate aldolase activity"/>
    <property type="evidence" value="ECO:0007669"/>
    <property type="project" value="TreeGrafter"/>
</dbReference>
<evidence type="ECO:0000256" key="14">
    <source>
        <dbReference type="PIRSR" id="PIRSR602129-50"/>
    </source>
</evidence>